<keyword evidence="1" id="KW-0812">Transmembrane</keyword>
<sequence>MNQKFKSNHINLSEENEALNLLSLILIRVNIVLLYIFHSVACAYAKIKVCIQICFCKYVLHTGVALKGTQQQTDSNDTRTDKKQTEYYIILDFQYNVGQSFACKDIRLAEQ</sequence>
<reference evidence="2" key="1">
    <citation type="submission" date="2020-05" db="UniProtKB">
        <authorList>
            <consortium name="EnsemblMetazoa"/>
        </authorList>
    </citation>
    <scope>IDENTIFICATION</scope>
    <source>
        <strain evidence="2">TTRI</strain>
    </source>
</reference>
<dbReference type="EnsemblMetazoa" id="GAUT035521-RA">
    <property type="protein sequence ID" value="GAUT035521-PA"/>
    <property type="gene ID" value="GAUT035521"/>
</dbReference>
<feature type="transmembrane region" description="Helical" evidence="1">
    <location>
        <begin position="21"/>
        <end position="41"/>
    </location>
</feature>
<accession>A0A1A9VFE0</accession>
<evidence type="ECO:0000313" key="2">
    <source>
        <dbReference type="EnsemblMetazoa" id="GAUT035521-PA"/>
    </source>
</evidence>
<keyword evidence="3" id="KW-1185">Reference proteome</keyword>
<evidence type="ECO:0000313" key="3">
    <source>
        <dbReference type="Proteomes" id="UP000078200"/>
    </source>
</evidence>
<evidence type="ECO:0000256" key="1">
    <source>
        <dbReference type="SAM" id="Phobius"/>
    </source>
</evidence>
<name>A0A1A9VFE0_GLOAU</name>
<dbReference type="AlphaFoldDB" id="A0A1A9VFE0"/>
<organism evidence="2 3">
    <name type="scientific">Glossina austeni</name>
    <name type="common">Savannah tsetse fly</name>
    <dbReference type="NCBI Taxonomy" id="7395"/>
    <lineage>
        <taxon>Eukaryota</taxon>
        <taxon>Metazoa</taxon>
        <taxon>Ecdysozoa</taxon>
        <taxon>Arthropoda</taxon>
        <taxon>Hexapoda</taxon>
        <taxon>Insecta</taxon>
        <taxon>Pterygota</taxon>
        <taxon>Neoptera</taxon>
        <taxon>Endopterygota</taxon>
        <taxon>Diptera</taxon>
        <taxon>Brachycera</taxon>
        <taxon>Muscomorpha</taxon>
        <taxon>Hippoboscoidea</taxon>
        <taxon>Glossinidae</taxon>
        <taxon>Glossina</taxon>
    </lineage>
</organism>
<proteinExistence type="predicted"/>
<keyword evidence="1" id="KW-0472">Membrane</keyword>
<keyword evidence="1" id="KW-1133">Transmembrane helix</keyword>
<dbReference type="Proteomes" id="UP000078200">
    <property type="component" value="Unassembled WGS sequence"/>
</dbReference>
<dbReference type="VEuPathDB" id="VectorBase:GAUT035521"/>
<protein>
    <submittedName>
        <fullName evidence="2">Uncharacterized protein</fullName>
    </submittedName>
</protein>